<feature type="region of interest" description="Disordered" evidence="1">
    <location>
        <begin position="1"/>
        <end position="33"/>
    </location>
</feature>
<proteinExistence type="predicted"/>
<evidence type="ECO:0000313" key="2">
    <source>
        <dbReference type="EMBL" id="OCH94266.1"/>
    </source>
</evidence>
<dbReference type="Proteomes" id="UP000250043">
    <property type="component" value="Unassembled WGS sequence"/>
</dbReference>
<keyword evidence="3" id="KW-1185">Reference proteome</keyword>
<feature type="region of interest" description="Disordered" evidence="1">
    <location>
        <begin position="65"/>
        <end position="90"/>
    </location>
</feature>
<dbReference type="AlphaFoldDB" id="A0A8E2J477"/>
<accession>A0A8E2J477</accession>
<feature type="compositionally biased region" description="Low complexity" evidence="1">
    <location>
        <begin position="75"/>
        <end position="87"/>
    </location>
</feature>
<reference evidence="2 3" key="1">
    <citation type="submission" date="2016-07" db="EMBL/GenBank/DDBJ databases">
        <title>Draft genome of the white-rot fungus Obba rivulosa 3A-2.</title>
        <authorList>
            <consortium name="DOE Joint Genome Institute"/>
            <person name="Miettinen O."/>
            <person name="Riley R."/>
            <person name="Acob R."/>
            <person name="Barry K."/>
            <person name="Cullen D."/>
            <person name="De Vries R."/>
            <person name="Hainaut M."/>
            <person name="Hatakka A."/>
            <person name="Henrissat B."/>
            <person name="Hilden K."/>
            <person name="Kuo R."/>
            <person name="Labutti K."/>
            <person name="Lipzen A."/>
            <person name="Makela M.R."/>
            <person name="Sandor L."/>
            <person name="Spatafora J.W."/>
            <person name="Grigoriev I.V."/>
            <person name="Hibbett D.S."/>
        </authorList>
    </citation>
    <scope>NUCLEOTIDE SEQUENCE [LARGE SCALE GENOMIC DNA]</scope>
    <source>
        <strain evidence="2 3">3A-2</strain>
    </source>
</reference>
<sequence>MSHEDSTVPLEPEKDQYGGDELPTYDDLAAQHGPNSRFGRWRQWIEKRAAERYADITAEDLQRRRARGWGEGVDQRTTQTTQARSSQIVPTTTLRVETDFSESQFKPLPSPPFQPPEEPAALIPEQLSPSHLHLYNFGSRFLPHSIAPIRCLLPLLNDHLLLIGHDDGLSVLDMFPREWNEEGLVQTGPADAVARPIWQGEGVYQMSILEVESTGQGTPQGVVLALVGSEPDSAKEQEGIRTLRMYNLASLVSLARWAILQKGARPVDLRQGSRKRPPPSQKKHRPHSSLAKGLKNLVIDSPISQQSPSQQFLQPRTSYSSLAESSAYSPVKERQDSSDSADSSWDVVEDLPLRWATHYTPLASTGSRLLGTSVLFYELWKNDQHRGRGGVLLAVATKSTIFLYEAPKGERAFRLMKEFYTPIPAQSFSFIQQAVQDMISRSPSDAQPRASTLQASRYKHARFASFGANVYNYPQQLSLFVIFEKKAGLIRIADAAVGEVEMYDENGMASSSSATLASPLARRSRASWDGRGFSKETKAMWLKPIKVDLPAIPDRPSFSQSMYILTRGKQSQIVPYPLPANVAALPPYRHMYWSSTPNSVRARICSPDRPDDSPAFLQVIAFGEAGIEVQEIPLYSLSERKGKSRAQEPLRAQCDVGGDAGFLCAGGHWDQPAFVGLARSYSNASYDSSTSIDALSSEELVERMHVREGMYGWVRKGHEDWRVFWVGGRGEQGEDDSDI</sequence>
<organism evidence="2 3">
    <name type="scientific">Obba rivulosa</name>
    <dbReference type="NCBI Taxonomy" id="1052685"/>
    <lineage>
        <taxon>Eukaryota</taxon>
        <taxon>Fungi</taxon>
        <taxon>Dikarya</taxon>
        <taxon>Basidiomycota</taxon>
        <taxon>Agaricomycotina</taxon>
        <taxon>Agaricomycetes</taxon>
        <taxon>Polyporales</taxon>
        <taxon>Gelatoporiaceae</taxon>
        <taxon>Obba</taxon>
    </lineage>
</organism>
<evidence type="ECO:0000313" key="3">
    <source>
        <dbReference type="Proteomes" id="UP000250043"/>
    </source>
</evidence>
<protein>
    <submittedName>
        <fullName evidence="2">Uncharacterized protein</fullName>
    </submittedName>
</protein>
<feature type="compositionally biased region" description="Basic residues" evidence="1">
    <location>
        <begin position="272"/>
        <end position="287"/>
    </location>
</feature>
<name>A0A8E2J477_9APHY</name>
<dbReference type="EMBL" id="KV722345">
    <property type="protein sequence ID" value="OCH94266.1"/>
    <property type="molecule type" value="Genomic_DNA"/>
</dbReference>
<gene>
    <name evidence="2" type="ORF">OBBRIDRAFT_747898</name>
</gene>
<feature type="region of interest" description="Disordered" evidence="1">
    <location>
        <begin position="324"/>
        <end position="343"/>
    </location>
</feature>
<feature type="compositionally biased region" description="Basic and acidic residues" evidence="1">
    <location>
        <begin position="1"/>
        <end position="17"/>
    </location>
</feature>
<dbReference type="OrthoDB" id="2590590at2759"/>
<feature type="region of interest" description="Disordered" evidence="1">
    <location>
        <begin position="267"/>
        <end position="290"/>
    </location>
</feature>
<evidence type="ECO:0000256" key="1">
    <source>
        <dbReference type="SAM" id="MobiDB-lite"/>
    </source>
</evidence>